<dbReference type="Proteomes" id="UP000557566">
    <property type="component" value="Unassembled WGS sequence"/>
</dbReference>
<dbReference type="EMBL" id="JAAVMX010000002">
    <property type="protein sequence ID" value="KAF4512389.1"/>
    <property type="molecule type" value="Genomic_DNA"/>
</dbReference>
<name>A0A8H4V921_9HYPO</name>
<gene>
    <name evidence="1" type="ORF">G6O67_001536</name>
</gene>
<proteinExistence type="predicted"/>
<sequence>MDVVFHVVRSVVVDDEHQLLDVEAARRDRGCDEDGDDAILEVGNGRVTVHLILATVDGHARIPLDHELLEQIIRLFLPLHKDECASVLVSIVEFAEELQDAQELGRVLPDFHDLFNLLGHDAAPADGNLDGALEDLFDQRVDDSRHGGREENGLPVGPHVGEEFHHLGLKAHVEHSVGFVENHVGDPLEVRDSALVRGQQINHAAGGAHDDVGASLELCNLVTHRSPSIRTNGAQAHVPEKGLAVLVDLHRELARRRHDETDGSVRVLGRGLVFDVSKHGQEERNRLARARLGHPDDISPRHQGWYGLHLDGRGLLVAETADDVQRLTRQAALGPLLNRLWHIFALDFDVVELQAQVGHVGFRQAIQLRGLDPKVFANRLNLDFGVVGDGDVLLLAFVGHGKDVVRVAVCLFVKDILLVAKVCFWLLQLL</sequence>
<organism evidence="1 2">
    <name type="scientific">Ophiocordyceps sinensis</name>
    <dbReference type="NCBI Taxonomy" id="72228"/>
    <lineage>
        <taxon>Eukaryota</taxon>
        <taxon>Fungi</taxon>
        <taxon>Dikarya</taxon>
        <taxon>Ascomycota</taxon>
        <taxon>Pezizomycotina</taxon>
        <taxon>Sordariomycetes</taxon>
        <taxon>Hypocreomycetidae</taxon>
        <taxon>Hypocreales</taxon>
        <taxon>Ophiocordycipitaceae</taxon>
        <taxon>Ophiocordyceps</taxon>
    </lineage>
</organism>
<protein>
    <submittedName>
        <fullName evidence="1">Uncharacterized protein</fullName>
    </submittedName>
</protein>
<evidence type="ECO:0000313" key="2">
    <source>
        <dbReference type="Proteomes" id="UP000557566"/>
    </source>
</evidence>
<comment type="caution">
    <text evidence="1">The sequence shown here is derived from an EMBL/GenBank/DDBJ whole genome shotgun (WGS) entry which is preliminary data.</text>
</comment>
<keyword evidence="2" id="KW-1185">Reference proteome</keyword>
<dbReference type="AntiFam" id="ANF00149">
    <property type="entry name" value="Shadow ORF (opposite cshA)"/>
</dbReference>
<accession>A0A8H4V921</accession>
<dbReference type="AlphaFoldDB" id="A0A8H4V921"/>
<reference evidence="1 2" key="1">
    <citation type="journal article" date="2020" name="Genome Biol. Evol.">
        <title>A new high-quality draft genome assembly of the Chinese cordyceps Ophiocordyceps sinensis.</title>
        <authorList>
            <person name="Shu R."/>
            <person name="Zhang J."/>
            <person name="Meng Q."/>
            <person name="Zhang H."/>
            <person name="Zhou G."/>
            <person name="Li M."/>
            <person name="Wu P."/>
            <person name="Zhao Y."/>
            <person name="Chen C."/>
            <person name="Qin Q."/>
        </authorList>
    </citation>
    <scope>NUCLEOTIDE SEQUENCE [LARGE SCALE GENOMIC DNA]</scope>
    <source>
        <strain evidence="1 2">IOZ07</strain>
    </source>
</reference>
<evidence type="ECO:0000313" key="1">
    <source>
        <dbReference type="EMBL" id="KAF4512389.1"/>
    </source>
</evidence>